<dbReference type="OMA" id="CIVECAY"/>
<feature type="binding site" evidence="10">
    <location>
        <position position="260"/>
    </location>
    <ligand>
        <name>NAD(+)</name>
        <dbReference type="ChEBI" id="CHEBI:57540"/>
    </ligand>
</feature>
<evidence type="ECO:0000256" key="11">
    <source>
        <dbReference type="RuleBase" id="RU003369"/>
    </source>
</evidence>
<dbReference type="InterPro" id="IPR001252">
    <property type="entry name" value="Malate_DH_AS"/>
</dbReference>
<evidence type="ECO:0000256" key="3">
    <source>
        <dbReference type="ARBA" id="ARBA00012995"/>
    </source>
</evidence>
<dbReference type="GO" id="GO:0006099">
    <property type="term" value="P:tricarboxylic acid cycle"/>
    <property type="evidence" value="ECO:0007669"/>
    <property type="project" value="UniProtKB-KW"/>
</dbReference>
<feature type="binding site" evidence="9">
    <location>
        <position position="153"/>
    </location>
    <ligand>
        <name>substrate</name>
    </ligand>
</feature>
<dbReference type="CDD" id="cd01337">
    <property type="entry name" value="MDH_glyoxysomal_mitochondrial"/>
    <property type="match status" value="1"/>
</dbReference>
<dbReference type="GO" id="GO:0006108">
    <property type="term" value="P:malate metabolic process"/>
    <property type="evidence" value="ECO:0007669"/>
    <property type="project" value="InterPro"/>
</dbReference>
<feature type="binding site" evidence="9">
    <location>
        <position position="187"/>
    </location>
    <ligand>
        <name>substrate</name>
    </ligand>
</feature>
<evidence type="ECO:0000256" key="5">
    <source>
        <dbReference type="ARBA" id="ARBA00023002"/>
    </source>
</evidence>
<dbReference type="PROSITE" id="PS00068">
    <property type="entry name" value="MDH"/>
    <property type="match status" value="1"/>
</dbReference>
<feature type="binding site" evidence="10">
    <location>
        <position position="128"/>
    </location>
    <ligand>
        <name>NAD(+)</name>
        <dbReference type="ChEBI" id="CHEBI:57540"/>
    </ligand>
</feature>
<dbReference type="InterPro" id="IPR022383">
    <property type="entry name" value="Lactate/malate_DH_C"/>
</dbReference>
<dbReference type="SUPFAM" id="SSF51735">
    <property type="entry name" value="NAD(P)-binding Rossmann-fold domains"/>
    <property type="match status" value="1"/>
</dbReference>
<comment type="catalytic activity">
    <reaction evidence="7 12">
        <text>(S)-malate + NAD(+) = oxaloacetate + NADH + H(+)</text>
        <dbReference type="Rhea" id="RHEA:21432"/>
        <dbReference type="ChEBI" id="CHEBI:15378"/>
        <dbReference type="ChEBI" id="CHEBI:15589"/>
        <dbReference type="ChEBI" id="CHEBI:16452"/>
        <dbReference type="ChEBI" id="CHEBI:57540"/>
        <dbReference type="ChEBI" id="CHEBI:57945"/>
        <dbReference type="EC" id="1.1.1.37"/>
    </reaction>
</comment>
<gene>
    <name evidence="15" type="ORF">AMAG_12006</name>
</gene>
<dbReference type="FunFam" id="3.90.110.10:FF:000001">
    <property type="entry name" value="Malate dehydrogenase"/>
    <property type="match status" value="1"/>
</dbReference>
<dbReference type="EMBL" id="GG745353">
    <property type="protein sequence ID" value="KNE67553.1"/>
    <property type="molecule type" value="Genomic_DNA"/>
</dbReference>
<dbReference type="STRING" id="578462.A0A0L0SYE1"/>
<dbReference type="NCBIfam" id="TIGR01772">
    <property type="entry name" value="MDH_euk_gproteo"/>
    <property type="match status" value="1"/>
</dbReference>
<comment type="similarity">
    <text evidence="1">Belongs to the LDH/MDH superfamily. MDH type 1 family.</text>
</comment>
<dbReference type="InterPro" id="IPR015955">
    <property type="entry name" value="Lactate_DH/Glyco_Ohase_4_C"/>
</dbReference>
<comment type="subunit">
    <text evidence="2">Homodimer.</text>
</comment>
<dbReference type="eggNOG" id="KOG1494">
    <property type="taxonomic scope" value="Eukaryota"/>
</dbReference>
<dbReference type="Pfam" id="PF00056">
    <property type="entry name" value="Ldh_1_N"/>
    <property type="match status" value="1"/>
</dbReference>
<evidence type="ECO:0000256" key="7">
    <source>
        <dbReference type="ARBA" id="ARBA00048313"/>
    </source>
</evidence>
<keyword evidence="6 10" id="KW-0520">NAD</keyword>
<dbReference type="Gene3D" id="3.90.110.10">
    <property type="entry name" value="Lactate dehydrogenase/glycoside hydrolase, family 4, C-terminal"/>
    <property type="match status" value="1"/>
</dbReference>
<evidence type="ECO:0000259" key="14">
    <source>
        <dbReference type="Pfam" id="PF02866"/>
    </source>
</evidence>
<dbReference type="InterPro" id="IPR036291">
    <property type="entry name" value="NAD(P)-bd_dom_sf"/>
</dbReference>
<dbReference type="PANTHER" id="PTHR11540">
    <property type="entry name" value="MALATE AND LACTATE DEHYDROGENASE"/>
    <property type="match status" value="1"/>
</dbReference>
<dbReference type="GO" id="GO:0030060">
    <property type="term" value="F:L-malate dehydrogenase (NAD+) activity"/>
    <property type="evidence" value="ECO:0007669"/>
    <property type="project" value="UniProtKB-EC"/>
</dbReference>
<reference evidence="15 16" key="1">
    <citation type="submission" date="2009-11" db="EMBL/GenBank/DDBJ databases">
        <title>Annotation of Allomyces macrogynus ATCC 38327.</title>
        <authorList>
            <consortium name="The Broad Institute Genome Sequencing Platform"/>
            <person name="Russ C."/>
            <person name="Cuomo C."/>
            <person name="Burger G."/>
            <person name="Gray M.W."/>
            <person name="Holland P.W.H."/>
            <person name="King N."/>
            <person name="Lang F.B.F."/>
            <person name="Roger A.J."/>
            <person name="Ruiz-Trillo I."/>
            <person name="Young S.K."/>
            <person name="Zeng Q."/>
            <person name="Gargeya S."/>
            <person name="Fitzgerald M."/>
            <person name="Haas B."/>
            <person name="Abouelleil A."/>
            <person name="Alvarado L."/>
            <person name="Arachchi H.M."/>
            <person name="Berlin A."/>
            <person name="Chapman S.B."/>
            <person name="Gearin G."/>
            <person name="Goldberg J."/>
            <person name="Griggs A."/>
            <person name="Gujja S."/>
            <person name="Hansen M."/>
            <person name="Heiman D."/>
            <person name="Howarth C."/>
            <person name="Larimer J."/>
            <person name="Lui A."/>
            <person name="MacDonald P.J.P."/>
            <person name="McCowen C."/>
            <person name="Montmayeur A."/>
            <person name="Murphy C."/>
            <person name="Neiman D."/>
            <person name="Pearson M."/>
            <person name="Priest M."/>
            <person name="Roberts A."/>
            <person name="Saif S."/>
            <person name="Shea T."/>
            <person name="Sisk P."/>
            <person name="Stolte C."/>
            <person name="Sykes S."/>
            <person name="Wortman J."/>
            <person name="Nusbaum C."/>
            <person name="Birren B."/>
        </authorList>
    </citation>
    <scope>NUCLEOTIDE SEQUENCE [LARGE SCALE GENOMIC DNA]</scope>
    <source>
        <strain evidence="15 16">ATCC 38327</strain>
    </source>
</reference>
<accession>A0A0L0SYE1</accession>
<feature type="domain" description="Lactate/malate dehydrogenase C-terminal" evidence="14">
    <location>
        <begin position="181"/>
        <end position="346"/>
    </location>
</feature>
<feature type="binding site" evidence="10">
    <location>
        <begin position="151"/>
        <end position="153"/>
    </location>
    <ligand>
        <name>NAD(+)</name>
        <dbReference type="ChEBI" id="CHEBI:57540"/>
    </ligand>
</feature>
<keyword evidence="16" id="KW-1185">Reference proteome</keyword>
<sequence length="349" mass="36994">MMATKLFARNFASSAVAYKKVAVLGAASRDANPLSSYLILLQQGGIGQPLSLLLKQKTGLVSHLSLFDIVNTPGVAADLSHINTPVKVTGHKGNDQLDAALEGCDVVVIPAGVPRKPGMTRDDLFNINAGIVKSLAEACARTCPNAHFLIISNPVNSTVPIFAEVLKKAGVYNEKHLFGVTTLDVVRASTFVGQTKEVDPTDVHVHVVGGHSGPTIVPLLSQTGIEFTQEQREALTNRIQYGGDEVVKAKDGTGSATLSMAAAGARFAESLLKALHGQEGIVEPTFVQSPVLADEGVEFFSTNVELGTDGVKKIHPIGATSEYEKELLSKCVPELKKNIEKGYAFVRSA</sequence>
<evidence type="ECO:0000256" key="9">
    <source>
        <dbReference type="PIRSR" id="PIRSR000102-2"/>
    </source>
</evidence>
<name>A0A0L0SYE1_ALLM3</name>
<dbReference type="FunFam" id="3.40.50.720:FF:000013">
    <property type="entry name" value="Malate dehydrogenase"/>
    <property type="match status" value="1"/>
</dbReference>
<dbReference type="EC" id="1.1.1.37" evidence="3 12"/>
<reference evidence="16" key="2">
    <citation type="submission" date="2009-11" db="EMBL/GenBank/DDBJ databases">
        <title>The Genome Sequence of Allomyces macrogynus strain ATCC 38327.</title>
        <authorList>
            <consortium name="The Broad Institute Genome Sequencing Platform"/>
            <person name="Russ C."/>
            <person name="Cuomo C."/>
            <person name="Shea T."/>
            <person name="Young S.K."/>
            <person name="Zeng Q."/>
            <person name="Koehrsen M."/>
            <person name="Haas B."/>
            <person name="Borodovsky M."/>
            <person name="Guigo R."/>
            <person name="Alvarado L."/>
            <person name="Berlin A."/>
            <person name="Borenstein D."/>
            <person name="Chen Z."/>
            <person name="Engels R."/>
            <person name="Freedman E."/>
            <person name="Gellesch M."/>
            <person name="Goldberg J."/>
            <person name="Griggs A."/>
            <person name="Gujja S."/>
            <person name="Heiman D."/>
            <person name="Hepburn T."/>
            <person name="Howarth C."/>
            <person name="Jen D."/>
            <person name="Larson L."/>
            <person name="Lewis B."/>
            <person name="Mehta T."/>
            <person name="Park D."/>
            <person name="Pearson M."/>
            <person name="Roberts A."/>
            <person name="Saif S."/>
            <person name="Shenoy N."/>
            <person name="Sisk P."/>
            <person name="Stolte C."/>
            <person name="Sykes S."/>
            <person name="Walk T."/>
            <person name="White J."/>
            <person name="Yandava C."/>
            <person name="Burger G."/>
            <person name="Gray M.W."/>
            <person name="Holland P.W.H."/>
            <person name="King N."/>
            <person name="Lang F.B.F."/>
            <person name="Roger A.J."/>
            <person name="Ruiz-Trillo I."/>
            <person name="Lander E."/>
            <person name="Nusbaum C."/>
        </authorList>
    </citation>
    <scope>NUCLEOTIDE SEQUENCE [LARGE SCALE GENOMIC DNA]</scope>
    <source>
        <strain evidence="16">ATCC 38327</strain>
    </source>
</reference>
<dbReference type="Pfam" id="PF02866">
    <property type="entry name" value="Ldh_1_C"/>
    <property type="match status" value="1"/>
</dbReference>
<dbReference type="PIRSF" id="PIRSF000102">
    <property type="entry name" value="Lac_mal_DH"/>
    <property type="match status" value="1"/>
</dbReference>
<evidence type="ECO:0000256" key="6">
    <source>
        <dbReference type="ARBA" id="ARBA00023027"/>
    </source>
</evidence>
<dbReference type="VEuPathDB" id="FungiDB:AMAG_12006"/>
<dbReference type="Proteomes" id="UP000054350">
    <property type="component" value="Unassembled WGS sequence"/>
</dbReference>
<dbReference type="Gene3D" id="3.40.50.720">
    <property type="entry name" value="NAD(P)-binding Rossmann-like Domain"/>
    <property type="match status" value="1"/>
</dbReference>
<evidence type="ECO:0000256" key="12">
    <source>
        <dbReference type="RuleBase" id="RU003405"/>
    </source>
</evidence>
<evidence type="ECO:0000313" key="15">
    <source>
        <dbReference type="EMBL" id="KNE67553.1"/>
    </source>
</evidence>
<evidence type="ECO:0000313" key="16">
    <source>
        <dbReference type="Proteomes" id="UP000054350"/>
    </source>
</evidence>
<dbReference type="GO" id="GO:0005737">
    <property type="term" value="C:cytoplasm"/>
    <property type="evidence" value="ECO:0007669"/>
    <property type="project" value="TreeGrafter"/>
</dbReference>
<keyword evidence="4 12" id="KW-0816">Tricarboxylic acid cycle</keyword>
<evidence type="ECO:0000256" key="10">
    <source>
        <dbReference type="PIRSR" id="PIRSR000102-3"/>
    </source>
</evidence>
<evidence type="ECO:0000256" key="8">
    <source>
        <dbReference type="PIRSR" id="PIRSR000102-1"/>
    </source>
</evidence>
<organism evidence="15 16">
    <name type="scientific">Allomyces macrogynus (strain ATCC 38327)</name>
    <name type="common">Allomyces javanicus var. macrogynus</name>
    <dbReference type="NCBI Taxonomy" id="578462"/>
    <lineage>
        <taxon>Eukaryota</taxon>
        <taxon>Fungi</taxon>
        <taxon>Fungi incertae sedis</taxon>
        <taxon>Blastocladiomycota</taxon>
        <taxon>Blastocladiomycetes</taxon>
        <taxon>Blastocladiales</taxon>
        <taxon>Blastocladiaceae</taxon>
        <taxon>Allomyces</taxon>
    </lineage>
</organism>
<dbReference type="OrthoDB" id="4069699at2759"/>
<dbReference type="SUPFAM" id="SSF56327">
    <property type="entry name" value="LDH C-terminal domain-like"/>
    <property type="match status" value="1"/>
</dbReference>
<feature type="binding site" evidence="9">
    <location>
        <position position="115"/>
    </location>
    <ligand>
        <name>substrate</name>
    </ligand>
</feature>
<evidence type="ECO:0000259" key="13">
    <source>
        <dbReference type="Pfam" id="PF00056"/>
    </source>
</evidence>
<feature type="binding site" evidence="10">
    <location>
        <position position="68"/>
    </location>
    <ligand>
        <name>NAD(+)</name>
        <dbReference type="ChEBI" id="CHEBI:57540"/>
    </ligand>
</feature>
<feature type="domain" description="Lactate/malate dehydrogenase N-terminal" evidence="13">
    <location>
        <begin position="43"/>
        <end position="179"/>
    </location>
</feature>
<evidence type="ECO:0000256" key="2">
    <source>
        <dbReference type="ARBA" id="ARBA00011738"/>
    </source>
</evidence>
<feature type="active site" description="Proton acceptor" evidence="8">
    <location>
        <position position="211"/>
    </location>
</feature>
<evidence type="ECO:0000256" key="4">
    <source>
        <dbReference type="ARBA" id="ARBA00022532"/>
    </source>
</evidence>
<proteinExistence type="inferred from homology"/>
<dbReference type="InterPro" id="IPR001236">
    <property type="entry name" value="Lactate/malate_DH_N"/>
</dbReference>
<keyword evidence="5 11" id="KW-0560">Oxidoreductase</keyword>
<protein>
    <recommendedName>
        <fullName evidence="3 12">Malate dehydrogenase</fullName>
        <ecNumber evidence="3 12">1.1.1.37</ecNumber>
    </recommendedName>
</protein>
<dbReference type="AlphaFoldDB" id="A0A0L0SYE1"/>
<dbReference type="PANTHER" id="PTHR11540:SF16">
    <property type="entry name" value="MALATE DEHYDROGENASE, MITOCHONDRIAL"/>
    <property type="match status" value="1"/>
</dbReference>
<dbReference type="InterPro" id="IPR010097">
    <property type="entry name" value="Malate_DH_type1"/>
</dbReference>
<dbReference type="InterPro" id="IPR001557">
    <property type="entry name" value="L-lactate/malate_DH"/>
</dbReference>
<feature type="binding site" evidence="9">
    <location>
        <position position="121"/>
    </location>
    <ligand>
        <name>substrate</name>
    </ligand>
</feature>
<evidence type="ECO:0000256" key="1">
    <source>
        <dbReference type="ARBA" id="ARBA00008824"/>
    </source>
</evidence>